<dbReference type="EMBL" id="MU276016">
    <property type="protein sequence ID" value="KAI0043497.1"/>
    <property type="molecule type" value="Genomic_DNA"/>
</dbReference>
<name>A0ACB8RHV0_9AGAM</name>
<comment type="caution">
    <text evidence="1">The sequence shown here is derived from an EMBL/GenBank/DDBJ whole genome shotgun (WGS) entry which is preliminary data.</text>
</comment>
<protein>
    <submittedName>
        <fullName evidence="1">Ribosomal protein S7</fullName>
    </submittedName>
</protein>
<proteinExistence type="predicted"/>
<keyword evidence="2" id="KW-1185">Reference proteome</keyword>
<reference evidence="1" key="2">
    <citation type="journal article" date="2022" name="New Phytol.">
        <title>Evolutionary transition to the ectomycorrhizal habit in the genomes of a hyperdiverse lineage of mushroom-forming fungi.</title>
        <authorList>
            <person name="Looney B."/>
            <person name="Miyauchi S."/>
            <person name="Morin E."/>
            <person name="Drula E."/>
            <person name="Courty P.E."/>
            <person name="Kohler A."/>
            <person name="Kuo A."/>
            <person name="LaButti K."/>
            <person name="Pangilinan J."/>
            <person name="Lipzen A."/>
            <person name="Riley R."/>
            <person name="Andreopoulos W."/>
            <person name="He G."/>
            <person name="Johnson J."/>
            <person name="Nolan M."/>
            <person name="Tritt A."/>
            <person name="Barry K.W."/>
            <person name="Grigoriev I.V."/>
            <person name="Nagy L.G."/>
            <person name="Hibbett D."/>
            <person name="Henrissat B."/>
            <person name="Matheny P.B."/>
            <person name="Labbe J."/>
            <person name="Martin F.M."/>
        </authorList>
    </citation>
    <scope>NUCLEOTIDE SEQUENCE</scope>
    <source>
        <strain evidence="1">FP105234-sp</strain>
    </source>
</reference>
<dbReference type="Proteomes" id="UP000814033">
    <property type="component" value="Unassembled WGS sequence"/>
</dbReference>
<organism evidence="1 2">
    <name type="scientific">Auriscalpium vulgare</name>
    <dbReference type="NCBI Taxonomy" id="40419"/>
    <lineage>
        <taxon>Eukaryota</taxon>
        <taxon>Fungi</taxon>
        <taxon>Dikarya</taxon>
        <taxon>Basidiomycota</taxon>
        <taxon>Agaricomycotina</taxon>
        <taxon>Agaricomycetes</taxon>
        <taxon>Russulales</taxon>
        <taxon>Auriscalpiaceae</taxon>
        <taxon>Auriscalpium</taxon>
    </lineage>
</organism>
<evidence type="ECO:0000313" key="2">
    <source>
        <dbReference type="Proteomes" id="UP000814033"/>
    </source>
</evidence>
<keyword evidence="1" id="KW-0689">Ribosomal protein</keyword>
<sequence>MLSPIRHAARRSILALSRPMATATASTSSAAPTGAIETMLPGFASAPPKPTLLRAAPGQPILLDIPPVEDPLLQYLANKIQKHGKRKQAARIVSRTLLWLHTLTRAPPLPIVREAIFAASPAVRSLNHRHGAKTVARPIALGEKQRTRYAVDWILKTVKEKKNGQTLEERLARELIAVLNGDSGVLKKKEEAHRFAMVNRGNAEART</sequence>
<gene>
    <name evidence="1" type="ORF">FA95DRAFT_1609356</name>
</gene>
<keyword evidence="1" id="KW-0687">Ribonucleoprotein</keyword>
<accession>A0ACB8RHV0</accession>
<evidence type="ECO:0000313" key="1">
    <source>
        <dbReference type="EMBL" id="KAI0043497.1"/>
    </source>
</evidence>
<reference evidence="1" key="1">
    <citation type="submission" date="2021-02" db="EMBL/GenBank/DDBJ databases">
        <authorList>
            <consortium name="DOE Joint Genome Institute"/>
            <person name="Ahrendt S."/>
            <person name="Looney B.P."/>
            <person name="Miyauchi S."/>
            <person name="Morin E."/>
            <person name="Drula E."/>
            <person name="Courty P.E."/>
            <person name="Chicoki N."/>
            <person name="Fauchery L."/>
            <person name="Kohler A."/>
            <person name="Kuo A."/>
            <person name="Labutti K."/>
            <person name="Pangilinan J."/>
            <person name="Lipzen A."/>
            <person name="Riley R."/>
            <person name="Andreopoulos W."/>
            <person name="He G."/>
            <person name="Johnson J."/>
            <person name="Barry K.W."/>
            <person name="Grigoriev I.V."/>
            <person name="Nagy L."/>
            <person name="Hibbett D."/>
            <person name="Henrissat B."/>
            <person name="Matheny P.B."/>
            <person name="Labbe J."/>
            <person name="Martin F."/>
        </authorList>
    </citation>
    <scope>NUCLEOTIDE SEQUENCE</scope>
    <source>
        <strain evidence="1">FP105234-sp</strain>
    </source>
</reference>